<gene>
    <name evidence="9" type="ORF">MANES_18G144000</name>
</gene>
<comment type="subcellular location">
    <subcellularLocation>
        <location evidence="1">Nucleus</location>
    </subcellularLocation>
</comment>
<feature type="region of interest" description="Disordered" evidence="7">
    <location>
        <begin position="304"/>
        <end position="328"/>
    </location>
</feature>
<dbReference type="Gramene" id="Manes.18G144000.1.v8.1">
    <property type="protein sequence ID" value="Manes.18G144000.1.v8.1.CDS"/>
    <property type="gene ID" value="Manes.18G144000.v8.1"/>
</dbReference>
<reference evidence="9 10" key="1">
    <citation type="submission" date="2016-02" db="EMBL/GenBank/DDBJ databases">
        <title>WGS assembly of Manihot esculenta.</title>
        <authorList>
            <person name="Bredeson J.V."/>
            <person name="Prochnik S.E."/>
            <person name="Lyons J.B."/>
            <person name="Schmutz J."/>
            <person name="Grimwood J."/>
            <person name="Vrebalov J."/>
            <person name="Bart R.S."/>
            <person name="Amuge T."/>
            <person name="Ferguson M.E."/>
            <person name="Green R."/>
            <person name="Putnam N."/>
            <person name="Stites J."/>
            <person name="Rounsley S."/>
            <person name="Rokhsar D.S."/>
        </authorList>
    </citation>
    <scope>NUCLEOTIDE SEQUENCE [LARGE SCALE GENOMIC DNA]</scope>
    <source>
        <strain evidence="10">cv. AM560-2</strain>
        <tissue evidence="9">Leaf</tissue>
    </source>
</reference>
<protein>
    <recommendedName>
        <fullName evidence="8">HTH myb-type domain-containing protein</fullName>
    </recommendedName>
</protein>
<proteinExistence type="inferred from homology"/>
<dbReference type="GO" id="GO:0003677">
    <property type="term" value="F:DNA binding"/>
    <property type="evidence" value="ECO:0007669"/>
    <property type="project" value="InterPro"/>
</dbReference>
<dbReference type="InterPro" id="IPR025756">
    <property type="entry name" value="Myb_CC_LHEQLE"/>
</dbReference>
<feature type="compositionally biased region" description="Low complexity" evidence="7">
    <location>
        <begin position="382"/>
        <end position="396"/>
    </location>
</feature>
<evidence type="ECO:0000313" key="10">
    <source>
        <dbReference type="Proteomes" id="UP000091857"/>
    </source>
</evidence>
<dbReference type="InterPro" id="IPR001005">
    <property type="entry name" value="SANT/Myb"/>
</dbReference>
<dbReference type="InterPro" id="IPR017930">
    <property type="entry name" value="Myb_dom"/>
</dbReference>
<evidence type="ECO:0000256" key="4">
    <source>
        <dbReference type="ARBA" id="ARBA00023054"/>
    </source>
</evidence>
<accession>A0A251ITK9</accession>
<evidence type="ECO:0000256" key="2">
    <source>
        <dbReference type="ARBA" id="ARBA00006783"/>
    </source>
</evidence>
<dbReference type="InterPro" id="IPR009057">
    <property type="entry name" value="Homeodomain-like_sf"/>
</dbReference>
<dbReference type="InterPro" id="IPR006447">
    <property type="entry name" value="Myb_dom_plants"/>
</dbReference>
<dbReference type="Gene3D" id="1.10.10.60">
    <property type="entry name" value="Homeodomain-like"/>
    <property type="match status" value="1"/>
</dbReference>
<feature type="compositionally biased region" description="Polar residues" evidence="7">
    <location>
        <begin position="397"/>
        <end position="415"/>
    </location>
</feature>
<dbReference type="SUPFAM" id="SSF46689">
    <property type="entry name" value="Homeodomain-like"/>
    <property type="match status" value="1"/>
</dbReference>
<dbReference type="Pfam" id="PF00249">
    <property type="entry name" value="Myb_DNA-binding"/>
    <property type="match status" value="1"/>
</dbReference>
<organism evidence="9 10">
    <name type="scientific">Manihot esculenta</name>
    <name type="common">Cassava</name>
    <name type="synonym">Jatropha manihot</name>
    <dbReference type="NCBI Taxonomy" id="3983"/>
    <lineage>
        <taxon>Eukaryota</taxon>
        <taxon>Viridiplantae</taxon>
        <taxon>Streptophyta</taxon>
        <taxon>Embryophyta</taxon>
        <taxon>Tracheophyta</taxon>
        <taxon>Spermatophyta</taxon>
        <taxon>Magnoliopsida</taxon>
        <taxon>eudicotyledons</taxon>
        <taxon>Gunneridae</taxon>
        <taxon>Pentapetalae</taxon>
        <taxon>rosids</taxon>
        <taxon>fabids</taxon>
        <taxon>Malpighiales</taxon>
        <taxon>Euphorbiaceae</taxon>
        <taxon>Crotonoideae</taxon>
        <taxon>Manihoteae</taxon>
        <taxon>Manihot</taxon>
    </lineage>
</organism>
<evidence type="ECO:0000256" key="3">
    <source>
        <dbReference type="ARBA" id="ARBA00023015"/>
    </source>
</evidence>
<feature type="compositionally biased region" description="Polar residues" evidence="7">
    <location>
        <begin position="51"/>
        <end position="60"/>
    </location>
</feature>
<dbReference type="STRING" id="3983.A0A251ITK9"/>
<dbReference type="PANTHER" id="PTHR31499:SF79">
    <property type="entry name" value="HTH MYB-TYPE DOMAIN-CONTAINING PROTEIN"/>
    <property type="match status" value="1"/>
</dbReference>
<dbReference type="GO" id="GO:0005634">
    <property type="term" value="C:nucleus"/>
    <property type="evidence" value="ECO:0007669"/>
    <property type="project" value="UniProtKB-SubCell"/>
</dbReference>
<dbReference type="PROSITE" id="PS51294">
    <property type="entry name" value="HTH_MYB"/>
    <property type="match status" value="1"/>
</dbReference>
<keyword evidence="4" id="KW-0175">Coiled coil</keyword>
<dbReference type="PANTHER" id="PTHR31499">
    <property type="entry name" value="MYB FAMILY TRANSCRIPTION FACTOR PHL11"/>
    <property type="match status" value="1"/>
</dbReference>
<evidence type="ECO:0000313" key="9">
    <source>
        <dbReference type="EMBL" id="OAY24221.1"/>
    </source>
</evidence>
<evidence type="ECO:0000256" key="7">
    <source>
        <dbReference type="SAM" id="MobiDB-lite"/>
    </source>
</evidence>
<feature type="region of interest" description="Disordered" evidence="7">
    <location>
        <begin position="51"/>
        <end position="76"/>
    </location>
</feature>
<feature type="domain" description="HTH myb-type" evidence="8">
    <location>
        <begin position="243"/>
        <end position="303"/>
    </location>
</feature>
<keyword evidence="6" id="KW-0539">Nucleus</keyword>
<dbReference type="OMA" id="QHTDAMA"/>
<name>A0A251ITK9_MANES</name>
<feature type="compositionally biased region" description="Basic and acidic residues" evidence="7">
    <location>
        <begin position="304"/>
        <end position="315"/>
    </location>
</feature>
<dbReference type="AlphaFoldDB" id="A0A251ITK9"/>
<feature type="compositionally biased region" description="Low complexity" evidence="7">
    <location>
        <begin position="61"/>
        <end position="75"/>
    </location>
</feature>
<keyword evidence="5" id="KW-0804">Transcription</keyword>
<evidence type="ECO:0000256" key="6">
    <source>
        <dbReference type="ARBA" id="ARBA00023242"/>
    </source>
</evidence>
<evidence type="ECO:0000259" key="8">
    <source>
        <dbReference type="PROSITE" id="PS51294"/>
    </source>
</evidence>
<sequence>MNTHTVISLNRRENSRVMHTHYSGVSPLYSAVNFDSLQPQCIPPKPVNSITTQLQQKTNANPVPNHSPSSTSHSPGLKSTMFCTDLHLSSMKSSETNRPLGISPFLPHPHPSPPIVNLVIPSIESSLFMGGAMTTESENDNLNSLMDLFDIPSKLPIGRFQGSQPATQGLVFTEQMGLEYISKELGIDDDRNDPMLDGIFEMPQVSSSISFNGLNCKSNGDSSLAHQAGGACYNHGRLHEAAASSKQRIRWTTELHDLFLDAVKALGGPEIATPKKVLGIMNVKGLNIYHVKSHLQKYRLAKDFPEQKHDKKTENKAASSNNDNDARIKSDMQVTEALRMQIEVQKLLHQQLKTQKELQLRVEKNGELLRKLMEEQPSLLNSLSKSDQQLSPSSSDIVSSTRPPVDGSSSQPSTHEPSKSESTCHKRLRGESSSRAASIDRSDV</sequence>
<keyword evidence="10" id="KW-1185">Reference proteome</keyword>
<keyword evidence="3" id="KW-0805">Transcription regulation</keyword>
<dbReference type="EMBL" id="CM004404">
    <property type="protein sequence ID" value="OAY24221.1"/>
    <property type="molecule type" value="Genomic_DNA"/>
</dbReference>
<feature type="compositionally biased region" description="Basic and acidic residues" evidence="7">
    <location>
        <begin position="416"/>
        <end position="444"/>
    </location>
</feature>
<feature type="region of interest" description="Disordered" evidence="7">
    <location>
        <begin position="381"/>
        <end position="444"/>
    </location>
</feature>
<dbReference type="Gramene" id="Manes.18G144000.7.v8.1">
    <property type="protein sequence ID" value="Manes.18G144000.7.v8.1.CDS"/>
    <property type="gene ID" value="Manes.18G144000.v8.1"/>
</dbReference>
<evidence type="ECO:0000256" key="1">
    <source>
        <dbReference type="ARBA" id="ARBA00004123"/>
    </source>
</evidence>
<dbReference type="EMBL" id="CM004404">
    <property type="protein sequence ID" value="OAY24220.1"/>
    <property type="molecule type" value="Genomic_DNA"/>
</dbReference>
<dbReference type="SMR" id="A0A251ITK9"/>
<evidence type="ECO:0000256" key="5">
    <source>
        <dbReference type="ARBA" id="ARBA00023163"/>
    </source>
</evidence>
<comment type="similarity">
    <text evidence="2">Belongs to the MYB-CC family.</text>
</comment>
<dbReference type="InterPro" id="IPR046955">
    <property type="entry name" value="PHR1-like"/>
</dbReference>
<dbReference type="NCBIfam" id="TIGR01557">
    <property type="entry name" value="myb_SHAQKYF"/>
    <property type="match status" value="1"/>
</dbReference>
<dbReference type="Pfam" id="PF14379">
    <property type="entry name" value="Myb_CC_LHEQLE"/>
    <property type="match status" value="1"/>
</dbReference>
<dbReference type="OrthoDB" id="551907at2759"/>
<dbReference type="GO" id="GO:0003700">
    <property type="term" value="F:DNA-binding transcription factor activity"/>
    <property type="evidence" value="ECO:0007669"/>
    <property type="project" value="InterPro"/>
</dbReference>
<dbReference type="Proteomes" id="UP000091857">
    <property type="component" value="Chromosome 18"/>
</dbReference>